<accession>A0AAW4FMU7</accession>
<evidence type="ECO:0000313" key="7">
    <source>
        <dbReference type="Proteomes" id="UP000744980"/>
    </source>
</evidence>
<dbReference type="GO" id="GO:0003700">
    <property type="term" value="F:DNA-binding transcription factor activity"/>
    <property type="evidence" value="ECO:0007669"/>
    <property type="project" value="InterPro"/>
</dbReference>
<protein>
    <submittedName>
        <fullName evidence="6">LysR family transcriptional regulator</fullName>
    </submittedName>
</protein>
<keyword evidence="2" id="KW-0805">Transcription regulation</keyword>
<reference evidence="6 7" key="1">
    <citation type="submission" date="2020-01" db="EMBL/GenBank/DDBJ databases">
        <title>Draft genome assembly of Ensifer adhaerens T173.</title>
        <authorList>
            <person name="Craig J.E."/>
            <person name="Stinchcombe J.R."/>
        </authorList>
    </citation>
    <scope>NUCLEOTIDE SEQUENCE [LARGE SCALE GENOMIC DNA]</scope>
    <source>
        <strain evidence="6 7">T173</strain>
    </source>
</reference>
<evidence type="ECO:0000259" key="5">
    <source>
        <dbReference type="PROSITE" id="PS50931"/>
    </source>
</evidence>
<dbReference type="Gene3D" id="1.10.10.10">
    <property type="entry name" value="Winged helix-like DNA-binding domain superfamily/Winged helix DNA-binding domain"/>
    <property type="match status" value="1"/>
</dbReference>
<dbReference type="RefSeq" id="WP_057216525.1">
    <property type="nucleotide sequence ID" value="NZ_CP083374.1"/>
</dbReference>
<feature type="domain" description="HTH lysR-type" evidence="5">
    <location>
        <begin position="1"/>
        <end position="58"/>
    </location>
</feature>
<dbReference type="Gene3D" id="3.40.190.290">
    <property type="match status" value="1"/>
</dbReference>
<dbReference type="GO" id="GO:0005829">
    <property type="term" value="C:cytosol"/>
    <property type="evidence" value="ECO:0007669"/>
    <property type="project" value="TreeGrafter"/>
</dbReference>
<dbReference type="PROSITE" id="PS50931">
    <property type="entry name" value="HTH_LYSR"/>
    <property type="match status" value="1"/>
</dbReference>
<dbReference type="Pfam" id="PF03466">
    <property type="entry name" value="LysR_substrate"/>
    <property type="match status" value="1"/>
</dbReference>
<dbReference type="SUPFAM" id="SSF53850">
    <property type="entry name" value="Periplasmic binding protein-like II"/>
    <property type="match status" value="1"/>
</dbReference>
<keyword evidence="4" id="KW-0804">Transcription</keyword>
<dbReference type="InterPro" id="IPR050950">
    <property type="entry name" value="HTH-type_LysR_regulators"/>
</dbReference>
<dbReference type="GO" id="GO:0003677">
    <property type="term" value="F:DNA binding"/>
    <property type="evidence" value="ECO:0007669"/>
    <property type="project" value="UniProtKB-KW"/>
</dbReference>
<dbReference type="PANTHER" id="PTHR30419">
    <property type="entry name" value="HTH-TYPE TRANSCRIPTIONAL REGULATOR YBHD"/>
    <property type="match status" value="1"/>
</dbReference>
<comment type="similarity">
    <text evidence="1">Belongs to the LysR transcriptional regulatory family.</text>
</comment>
<name>A0AAW4FMU7_9HYPH</name>
<evidence type="ECO:0000313" key="6">
    <source>
        <dbReference type="EMBL" id="MBM3092914.1"/>
    </source>
</evidence>
<gene>
    <name evidence="6" type="ORF">GFB56_19210</name>
</gene>
<comment type="caution">
    <text evidence="6">The sequence shown here is derived from an EMBL/GenBank/DDBJ whole genome shotgun (WGS) entry which is preliminary data.</text>
</comment>
<keyword evidence="3" id="KW-0238">DNA-binding</keyword>
<dbReference type="AlphaFoldDB" id="A0AAW4FMU7"/>
<dbReference type="Proteomes" id="UP000744980">
    <property type="component" value="Unassembled WGS sequence"/>
</dbReference>
<evidence type="ECO:0000256" key="3">
    <source>
        <dbReference type="ARBA" id="ARBA00023125"/>
    </source>
</evidence>
<dbReference type="EMBL" id="WXFA01000012">
    <property type="protein sequence ID" value="MBM3092914.1"/>
    <property type="molecule type" value="Genomic_DNA"/>
</dbReference>
<dbReference type="Pfam" id="PF00126">
    <property type="entry name" value="HTH_1"/>
    <property type="match status" value="1"/>
</dbReference>
<evidence type="ECO:0000256" key="4">
    <source>
        <dbReference type="ARBA" id="ARBA00023163"/>
    </source>
</evidence>
<dbReference type="InterPro" id="IPR036388">
    <property type="entry name" value="WH-like_DNA-bd_sf"/>
</dbReference>
<sequence>MKLHQLEALVASADTGSIRAAARLLGISQPAVTRALREMEAEQQLPLLVRSPSGLKFTDHGYALLTHARLVLNQLRQAESQMSIRRGQIEGRLCIAVTPWLSLTLLPEVVTEFRRRMPNVRLEFFDSFVMITQPLLRDGYMDLAIGQASPAMSAQEFLIEPLVRYETGIMVRRGHAKEGCKSIHELLDQDWLLNYAPDGRDGLMQEVFWRHGATLDEKRVVLAHSVLLSQTLVEQADMCTWVPSIMTAVPPFYDRTVLLDLEERFSPRDLSIISRRNGPQGSAALSFIDCLSGVIKRRLRSSNPVDRRVFATLTPL</sequence>
<dbReference type="SUPFAM" id="SSF46785">
    <property type="entry name" value="Winged helix' DNA-binding domain"/>
    <property type="match status" value="1"/>
</dbReference>
<proteinExistence type="inferred from homology"/>
<organism evidence="6 7">
    <name type="scientific">Ensifer canadensis</name>
    <dbReference type="NCBI Taxonomy" id="555315"/>
    <lineage>
        <taxon>Bacteria</taxon>
        <taxon>Pseudomonadati</taxon>
        <taxon>Pseudomonadota</taxon>
        <taxon>Alphaproteobacteria</taxon>
        <taxon>Hyphomicrobiales</taxon>
        <taxon>Rhizobiaceae</taxon>
        <taxon>Sinorhizobium/Ensifer group</taxon>
        <taxon>Ensifer</taxon>
    </lineage>
</organism>
<dbReference type="InterPro" id="IPR005119">
    <property type="entry name" value="LysR_subst-bd"/>
</dbReference>
<evidence type="ECO:0000256" key="1">
    <source>
        <dbReference type="ARBA" id="ARBA00009437"/>
    </source>
</evidence>
<evidence type="ECO:0000256" key="2">
    <source>
        <dbReference type="ARBA" id="ARBA00023015"/>
    </source>
</evidence>
<dbReference type="PANTHER" id="PTHR30419:SF30">
    <property type="entry name" value="LYSR FAMILY TRANSCRIPTIONAL REGULATOR"/>
    <property type="match status" value="1"/>
</dbReference>
<keyword evidence="7" id="KW-1185">Reference proteome</keyword>
<dbReference type="InterPro" id="IPR036390">
    <property type="entry name" value="WH_DNA-bd_sf"/>
</dbReference>
<dbReference type="InterPro" id="IPR000847">
    <property type="entry name" value="LysR_HTH_N"/>
</dbReference>